<dbReference type="PANTHER" id="PTHR42899:SF1">
    <property type="entry name" value="SPERMATOGENESIS-ASSOCIATED PROTEIN 20"/>
    <property type="match status" value="1"/>
</dbReference>
<comment type="caution">
    <text evidence="2">The sequence shown here is derived from an EMBL/GenBank/DDBJ whole genome shotgun (WGS) entry which is preliminary data.</text>
</comment>
<dbReference type="SUPFAM" id="SSF48208">
    <property type="entry name" value="Six-hairpin glycosidases"/>
    <property type="match status" value="1"/>
</dbReference>
<sequence length="843" mass="96058">MLQHGCNLMTLSRSTSLLFRKNLLFLLLPKIYYRSSSTFKEVSKIIWKKKCAKFSSRNWRSNTKPELDQCFNLNHHHCSYHFRELSAGGILLFSVRHMASSSSDRTERKANRLASEKSPYLLQHAYNPVDWYPWGEEAFRKAREENKPIFLSVGYSTCHWCHVMERESFENEEIGRLLSEKFVPIKVDREERPDVDKVYMTFVQATTGSGGWPMSVWLTPDLRPIVGGTYFPPDDRYYNQRGFKSVLKIISEQWQQKQSEIENQGTKILDALTRGTHASDKGQTEDLPGSNQVVECFQGFSDRFDKDLGGFGTAPKFPQPVNFNFLLRYFSQDPSGEDNVSALHMCLHTLTNMANGGLHDHISQGFHRYSTDQAWHVPHFEKMLYDQAQLAVSYIDAYQITKDNFYADVARDIFTYVERDLSHPDGGFYSAEDADSFPSEISTEKKEGAFCVWEFQELQQLLVEKVTSTSAVSMFEVFSHYYGVKEAGNVDPMQDPHEELKKKNVLIVKSSVEEITEKFGLSAEEVSACLAKCRQILFEVRQTRPKPHLDDKMVTAWNGLMISGFARGGQVLADRSLCERAVKAAEFLRRHMMDEASGRLLRSAYTSPSKQVTQIPCPINGFVDDYAYLIRGLLDLYECCHDDSYLAWAERLQTKQNELFWDEEDGAFFSSHAGDSSVVLRMKEDQDGAEPSPNSVSCMNLLRLSYMLDRPEWSAMAERIIRVFANRIRRVPEAVPELMTGLMFSLATPKQIVVVGDKNSEDTKELLSVVHKNFLPNKVLIVTDGDENGFIQKKSKAISNFRKLDGAATAFVCENFTCSLPVNSAQALEKLLGPHTNQQSLNS</sequence>
<proteinExistence type="predicted"/>
<dbReference type="AlphaFoldDB" id="A0A433TMQ7"/>
<evidence type="ECO:0000313" key="3">
    <source>
        <dbReference type="Proteomes" id="UP000271974"/>
    </source>
</evidence>
<reference evidence="2 3" key="1">
    <citation type="submission" date="2019-01" db="EMBL/GenBank/DDBJ databases">
        <title>A draft genome assembly of the solar-powered sea slug Elysia chlorotica.</title>
        <authorList>
            <person name="Cai H."/>
            <person name="Li Q."/>
            <person name="Fang X."/>
            <person name="Li J."/>
            <person name="Curtis N.E."/>
            <person name="Altenburger A."/>
            <person name="Shibata T."/>
            <person name="Feng M."/>
            <person name="Maeda T."/>
            <person name="Schwartz J.A."/>
            <person name="Shigenobu S."/>
            <person name="Lundholm N."/>
            <person name="Nishiyama T."/>
            <person name="Yang H."/>
            <person name="Hasebe M."/>
            <person name="Li S."/>
            <person name="Pierce S.K."/>
            <person name="Wang J."/>
        </authorList>
    </citation>
    <scope>NUCLEOTIDE SEQUENCE [LARGE SCALE GENOMIC DNA]</scope>
    <source>
        <strain evidence="2">EC2010</strain>
        <tissue evidence="2">Whole organism of an adult</tissue>
    </source>
</reference>
<feature type="domain" description="Spermatogenesis-associated protein 20-like TRX" evidence="1">
    <location>
        <begin position="111"/>
        <end position="272"/>
    </location>
</feature>
<protein>
    <recommendedName>
        <fullName evidence="1">Spermatogenesis-associated protein 20-like TRX domain-containing protein</fullName>
    </recommendedName>
</protein>
<keyword evidence="3" id="KW-1185">Reference proteome</keyword>
<dbReference type="OrthoDB" id="1923667at2759"/>
<dbReference type="GO" id="GO:0005975">
    <property type="term" value="P:carbohydrate metabolic process"/>
    <property type="evidence" value="ECO:0007669"/>
    <property type="project" value="InterPro"/>
</dbReference>
<dbReference type="STRING" id="188477.A0A433TMQ7"/>
<dbReference type="InterPro" id="IPR012341">
    <property type="entry name" value="6hp_glycosidase-like_sf"/>
</dbReference>
<dbReference type="EMBL" id="RQTK01000271">
    <property type="protein sequence ID" value="RUS82796.1"/>
    <property type="molecule type" value="Genomic_DNA"/>
</dbReference>
<dbReference type="Gene3D" id="3.40.30.10">
    <property type="entry name" value="Glutaredoxin"/>
    <property type="match status" value="1"/>
</dbReference>
<dbReference type="InterPro" id="IPR004879">
    <property type="entry name" value="Ssp411-like_TRX"/>
</dbReference>
<organism evidence="2 3">
    <name type="scientific">Elysia chlorotica</name>
    <name type="common">Eastern emerald elysia</name>
    <name type="synonym">Sea slug</name>
    <dbReference type="NCBI Taxonomy" id="188477"/>
    <lineage>
        <taxon>Eukaryota</taxon>
        <taxon>Metazoa</taxon>
        <taxon>Spiralia</taxon>
        <taxon>Lophotrochozoa</taxon>
        <taxon>Mollusca</taxon>
        <taxon>Gastropoda</taxon>
        <taxon>Heterobranchia</taxon>
        <taxon>Euthyneura</taxon>
        <taxon>Panpulmonata</taxon>
        <taxon>Sacoglossa</taxon>
        <taxon>Placobranchoidea</taxon>
        <taxon>Plakobranchidae</taxon>
        <taxon>Elysia</taxon>
    </lineage>
</organism>
<evidence type="ECO:0000259" key="1">
    <source>
        <dbReference type="Pfam" id="PF03190"/>
    </source>
</evidence>
<gene>
    <name evidence="2" type="ORF">EGW08_009460</name>
</gene>
<dbReference type="InterPro" id="IPR024705">
    <property type="entry name" value="Ssp411"/>
</dbReference>
<dbReference type="Gene3D" id="1.50.10.10">
    <property type="match status" value="1"/>
</dbReference>
<name>A0A433TMQ7_ELYCH</name>
<dbReference type="PANTHER" id="PTHR42899">
    <property type="entry name" value="SPERMATOGENESIS-ASSOCIATED PROTEIN 20"/>
    <property type="match status" value="1"/>
</dbReference>
<accession>A0A433TMQ7</accession>
<dbReference type="InterPro" id="IPR008928">
    <property type="entry name" value="6-hairpin_glycosidase_sf"/>
</dbReference>
<dbReference type="Pfam" id="PF03190">
    <property type="entry name" value="Thioredox_DsbH"/>
    <property type="match status" value="1"/>
</dbReference>
<dbReference type="CDD" id="cd02955">
    <property type="entry name" value="SSP411"/>
    <property type="match status" value="1"/>
</dbReference>
<dbReference type="PIRSF" id="PIRSF006402">
    <property type="entry name" value="UCP006402_thioredoxin"/>
    <property type="match status" value="1"/>
</dbReference>
<dbReference type="Proteomes" id="UP000271974">
    <property type="component" value="Unassembled WGS sequence"/>
</dbReference>
<evidence type="ECO:0000313" key="2">
    <source>
        <dbReference type="EMBL" id="RUS82796.1"/>
    </source>
</evidence>
<dbReference type="InterPro" id="IPR036249">
    <property type="entry name" value="Thioredoxin-like_sf"/>
</dbReference>
<dbReference type="SUPFAM" id="SSF52833">
    <property type="entry name" value="Thioredoxin-like"/>
    <property type="match status" value="1"/>
</dbReference>